<feature type="compositionally biased region" description="Basic and acidic residues" evidence="1">
    <location>
        <begin position="685"/>
        <end position="703"/>
    </location>
</feature>
<feature type="compositionally biased region" description="Low complexity" evidence="1">
    <location>
        <begin position="74"/>
        <end position="91"/>
    </location>
</feature>
<organism evidence="2 3">
    <name type="scientific">Deinandra increscens subsp. villosa</name>
    <dbReference type="NCBI Taxonomy" id="3103831"/>
    <lineage>
        <taxon>Eukaryota</taxon>
        <taxon>Viridiplantae</taxon>
        <taxon>Streptophyta</taxon>
        <taxon>Embryophyta</taxon>
        <taxon>Tracheophyta</taxon>
        <taxon>Spermatophyta</taxon>
        <taxon>Magnoliopsida</taxon>
        <taxon>eudicotyledons</taxon>
        <taxon>Gunneridae</taxon>
        <taxon>Pentapetalae</taxon>
        <taxon>asterids</taxon>
        <taxon>campanulids</taxon>
        <taxon>Asterales</taxon>
        <taxon>Asteraceae</taxon>
        <taxon>Asteroideae</taxon>
        <taxon>Heliantheae alliance</taxon>
        <taxon>Madieae</taxon>
        <taxon>Madiinae</taxon>
        <taxon>Deinandra</taxon>
    </lineage>
</organism>
<dbReference type="PANTHER" id="PTHR34835:SF90">
    <property type="entry name" value="AMINOTRANSFERASE-LIKE PLANT MOBILE DOMAIN-CONTAINING PROTEIN"/>
    <property type="match status" value="1"/>
</dbReference>
<feature type="compositionally biased region" description="Basic and acidic residues" evidence="1">
    <location>
        <begin position="1130"/>
        <end position="1140"/>
    </location>
</feature>
<gene>
    <name evidence="2" type="ORF">SSX86_031266</name>
</gene>
<feature type="compositionally biased region" description="Basic and acidic residues" evidence="1">
    <location>
        <begin position="582"/>
        <end position="600"/>
    </location>
</feature>
<feature type="compositionally biased region" description="Polar residues" evidence="1">
    <location>
        <begin position="811"/>
        <end position="824"/>
    </location>
</feature>
<sequence length="1462" mass="163529">MKSFHRLLESGSKKGKKKLKFNPMYIKSKKHKQKSKSKTKRYRMVWRGDGPPSDSYVKYDSQFQVSRMYTNRKSTSTASTSSPSSSLPCTATSTPLQCLNHVTGKGKAKSQGPLANLIILDSSEDPQVIKHVKKKKRKNDDMDEQPNDDSDHIPLQALFKRKGKNDDMDNQPNDDSDDIPLQALFERKASSSKNRGKKRKACVNKDVMVDPVPKISLHSMPGLKTRSSPAQFARLISILKPKQRDSVYNMGFGQLLTFKCDGIPAKIGYFVVDNFDPQEMEIKAATSSVKVDSVSINKLLGIPMGSKSFLKSKRSKRRDPAVNEWRKRYPNKDVSPTELVDQVMSSPDEDSFNFRMDFLMCFICVMVDCSSQGRVKQKIAKKVYSDIDWSDINFCEYILQVLKDCKNGWKPSSNFNGPLTILTLLYVDSFVCEGMDIDEEKNAISFWNMENLQVRQKMEARNGGFGLGEKKELSHVVDDGTSVLVKSGLFVSLSDMLSEASKNIDCLLSAIVSADTSIRNLIEEFPGAPEVILLQKKYDTIFEDKSSTSAGFLKKTKKNQVGDDLQSDNSSSEDASDDENKEEMHDSGDDANHGEDHQSDYDTDSGNEGNVPHDQETNESGDEDTGEQEDNGSDGEESESQQSTKSATEDSQSEEQSKSGDPSHDEEPNDSGEDESDDEEENDMEVDKKDEEVQSEEESKSGDESSGTEEESNSPNKAYDRHGSPLFQTPISGLKFSYTCSGANELSNEEDKFSNHEDTLSEEHPRSANQDSHIHEPNQSQGDTSGDPTHDEETNDSGEDNNAYDHHGSPLFQTPISGSGANELSNEEDKFSNHEDTLSEEHPRSANQDSHIHEPNQSQGDPTHDEETNDSGEDNNAYDHHGSPLFQTPISGSGVNDLSNEEDAEKSAVQPDSVVVHNESVENEKIEINTDEQCATVDNVANNNDAENSNVGGANVHERSPIVVDTSVQAEPNDIISHVLKDINTPSEDIFIEPNLASDMDGFSLGVSQIPLPVASPVIDDKSTTASYSNAIIPIVDLGTPEKKSSLRIDSSVALNLQLPGRPNVKTSADLYPYVFSEEPDGNIIKCIDAKPLTSVHSWEEVHLKKLDSTRINPLRQTELDEQQTSSPHNLDKADHDPKGKRLRTQREIAFSSYLKSPYFDRGVTIEIPFTKEENNLWDLIMKETPPTPPRNKRKSVNNTRKFLDASDSVFYSITGAQVSKSTMSTLNYISNVHSNVLKAFTDVMNWDEKKRSDSSPHRLFLPPHIIDQWTLYDVDTDEAARLDKFVKNVDKLVKMNNITRDLKGVDMVFIPVEESELYYLLVFELKYPAISVIDSLCPNKPLINLIDHGSYEKNGSAYKMKQLFCGYLDNIKHPKSDKITSSSIERVAIDWATASNFCDNIIFCMRHMEKYMGRNEVFECEFASHGSTRKAQLRKLRKKYVSVIMLSDANLLKSKINCYLK</sequence>
<name>A0AAP0C9X3_9ASTR</name>
<protein>
    <recommendedName>
        <fullName evidence="4">Ubiquitin-like protease family profile domain-containing protein</fullName>
    </recommendedName>
</protein>
<comment type="caution">
    <text evidence="2">The sequence shown here is derived from an EMBL/GenBank/DDBJ whole genome shotgun (WGS) entry which is preliminary data.</text>
</comment>
<feature type="compositionally biased region" description="Basic and acidic residues" evidence="1">
    <location>
        <begin position="749"/>
        <end position="776"/>
    </location>
</feature>
<dbReference type="InterPro" id="IPR038765">
    <property type="entry name" value="Papain-like_cys_pep_sf"/>
</dbReference>
<feature type="compositionally biased region" description="Basic and acidic residues" evidence="1">
    <location>
        <begin position="655"/>
        <end position="666"/>
    </location>
</feature>
<proteinExistence type="predicted"/>
<dbReference type="SUPFAM" id="SSF54001">
    <property type="entry name" value="Cysteine proteinases"/>
    <property type="match status" value="1"/>
</dbReference>
<evidence type="ECO:0000313" key="3">
    <source>
        <dbReference type="Proteomes" id="UP001408789"/>
    </source>
</evidence>
<evidence type="ECO:0000313" key="2">
    <source>
        <dbReference type="EMBL" id="KAK9049764.1"/>
    </source>
</evidence>
<feature type="compositionally biased region" description="Basic and acidic residues" evidence="1">
    <location>
        <begin position="1"/>
        <end position="12"/>
    </location>
</feature>
<feature type="compositionally biased region" description="Basic residues" evidence="1">
    <location>
        <begin position="27"/>
        <end position="44"/>
    </location>
</feature>
<dbReference type="Gene3D" id="3.40.395.10">
    <property type="entry name" value="Adenoviral Proteinase, Chain A"/>
    <property type="match status" value="1"/>
</dbReference>
<feature type="region of interest" description="Disordered" evidence="1">
    <location>
        <begin position="559"/>
        <end position="732"/>
    </location>
</feature>
<reference evidence="2 3" key="1">
    <citation type="submission" date="2024-04" db="EMBL/GenBank/DDBJ databases">
        <title>The reference genome of an endangered Asteraceae, Deinandra increscens subsp. villosa, native to the Central Coast of California.</title>
        <authorList>
            <person name="Guilliams M."/>
            <person name="Hasenstab-Lehman K."/>
            <person name="Meyer R."/>
            <person name="Mcevoy S."/>
        </authorList>
    </citation>
    <scope>NUCLEOTIDE SEQUENCE [LARGE SCALE GENOMIC DNA]</scope>
    <source>
        <tissue evidence="2">Leaf</tissue>
    </source>
</reference>
<accession>A0AAP0C9X3</accession>
<evidence type="ECO:0008006" key="4">
    <source>
        <dbReference type="Google" id="ProtNLM"/>
    </source>
</evidence>
<feature type="compositionally biased region" description="Basic and acidic residues" evidence="1">
    <location>
        <begin position="827"/>
        <end position="854"/>
    </location>
</feature>
<feature type="region of interest" description="Disordered" evidence="1">
    <location>
        <begin position="745"/>
        <end position="911"/>
    </location>
</feature>
<feature type="compositionally biased region" description="Acidic residues" evidence="1">
    <location>
        <begin position="667"/>
        <end position="684"/>
    </location>
</feature>
<feature type="compositionally biased region" description="Polar residues" evidence="1">
    <location>
        <begin position="885"/>
        <end position="898"/>
    </location>
</feature>
<feature type="region of interest" description="Disordered" evidence="1">
    <location>
        <begin position="70"/>
        <end position="91"/>
    </location>
</feature>
<evidence type="ECO:0000256" key="1">
    <source>
        <dbReference type="SAM" id="MobiDB-lite"/>
    </source>
</evidence>
<feature type="region of interest" description="Disordered" evidence="1">
    <location>
        <begin position="131"/>
        <end position="154"/>
    </location>
</feature>
<feature type="compositionally biased region" description="Polar residues" evidence="1">
    <location>
        <begin position="777"/>
        <end position="787"/>
    </location>
</feature>
<keyword evidence="3" id="KW-1185">Reference proteome</keyword>
<feature type="region of interest" description="Disordered" evidence="1">
    <location>
        <begin position="1"/>
        <end position="54"/>
    </location>
</feature>
<feature type="region of interest" description="Disordered" evidence="1">
    <location>
        <begin position="1120"/>
        <end position="1141"/>
    </location>
</feature>
<dbReference type="EMBL" id="JBCNJP010004917">
    <property type="protein sequence ID" value="KAK9049764.1"/>
    <property type="molecule type" value="Genomic_DNA"/>
</dbReference>
<feature type="compositionally biased region" description="Acidic residues" evidence="1">
    <location>
        <begin position="617"/>
        <end position="639"/>
    </location>
</feature>
<dbReference type="PANTHER" id="PTHR34835">
    <property type="entry name" value="OS07G0283600 PROTEIN-RELATED"/>
    <property type="match status" value="1"/>
</dbReference>
<dbReference type="Proteomes" id="UP001408789">
    <property type="component" value="Unassembled WGS sequence"/>
</dbReference>